<feature type="compositionally biased region" description="Basic residues" evidence="1">
    <location>
        <begin position="309"/>
        <end position="327"/>
    </location>
</feature>
<evidence type="ECO:0000313" key="4">
    <source>
        <dbReference type="Proteomes" id="UP000271974"/>
    </source>
</evidence>
<feature type="compositionally biased region" description="Polar residues" evidence="1">
    <location>
        <begin position="607"/>
        <end position="617"/>
    </location>
</feature>
<feature type="compositionally biased region" description="Polar residues" evidence="1">
    <location>
        <begin position="286"/>
        <end position="295"/>
    </location>
</feature>
<keyword evidence="4" id="KW-1185">Reference proteome</keyword>
<feature type="region of interest" description="Disordered" evidence="1">
    <location>
        <begin position="266"/>
        <end position="378"/>
    </location>
</feature>
<keyword evidence="2" id="KW-1133">Transmembrane helix</keyword>
<organism evidence="3 4">
    <name type="scientific">Elysia chlorotica</name>
    <name type="common">Eastern emerald elysia</name>
    <name type="synonym">Sea slug</name>
    <dbReference type="NCBI Taxonomy" id="188477"/>
    <lineage>
        <taxon>Eukaryota</taxon>
        <taxon>Metazoa</taxon>
        <taxon>Spiralia</taxon>
        <taxon>Lophotrochozoa</taxon>
        <taxon>Mollusca</taxon>
        <taxon>Gastropoda</taxon>
        <taxon>Heterobranchia</taxon>
        <taxon>Euthyneura</taxon>
        <taxon>Panpulmonata</taxon>
        <taxon>Sacoglossa</taxon>
        <taxon>Placobranchoidea</taxon>
        <taxon>Plakobranchidae</taxon>
        <taxon>Elysia</taxon>
    </lineage>
</organism>
<dbReference type="Proteomes" id="UP000271974">
    <property type="component" value="Unassembled WGS sequence"/>
</dbReference>
<feature type="transmembrane region" description="Helical" evidence="2">
    <location>
        <begin position="7"/>
        <end position="25"/>
    </location>
</feature>
<comment type="caution">
    <text evidence="3">The sequence shown here is derived from an EMBL/GenBank/DDBJ whole genome shotgun (WGS) entry which is preliminary data.</text>
</comment>
<feature type="compositionally biased region" description="Basic and acidic residues" evidence="1">
    <location>
        <begin position="348"/>
        <end position="361"/>
    </location>
</feature>
<dbReference type="EMBL" id="RQTK01000869">
    <property type="protein sequence ID" value="RUS74073.1"/>
    <property type="molecule type" value="Genomic_DNA"/>
</dbReference>
<evidence type="ECO:0000313" key="3">
    <source>
        <dbReference type="EMBL" id="RUS74073.1"/>
    </source>
</evidence>
<feature type="transmembrane region" description="Helical" evidence="2">
    <location>
        <begin position="122"/>
        <end position="146"/>
    </location>
</feature>
<feature type="transmembrane region" description="Helical" evidence="2">
    <location>
        <begin position="45"/>
        <end position="66"/>
    </location>
</feature>
<feature type="compositionally biased region" description="Basic and acidic residues" evidence="1">
    <location>
        <begin position="560"/>
        <end position="570"/>
    </location>
</feature>
<feature type="region of interest" description="Disordered" evidence="1">
    <location>
        <begin position="169"/>
        <end position="189"/>
    </location>
</feature>
<evidence type="ECO:0000256" key="1">
    <source>
        <dbReference type="SAM" id="MobiDB-lite"/>
    </source>
</evidence>
<gene>
    <name evidence="3" type="ORF">EGW08_018163</name>
</gene>
<keyword evidence="2" id="KW-0812">Transmembrane</keyword>
<feature type="compositionally biased region" description="Basic and acidic residues" evidence="1">
    <location>
        <begin position="169"/>
        <end position="178"/>
    </location>
</feature>
<feature type="compositionally biased region" description="Basic residues" evidence="1">
    <location>
        <begin position="578"/>
        <end position="590"/>
    </location>
</feature>
<feature type="region of interest" description="Disordered" evidence="1">
    <location>
        <begin position="550"/>
        <end position="620"/>
    </location>
</feature>
<name>A0A3S1H852_ELYCH</name>
<protein>
    <submittedName>
        <fullName evidence="3">Uncharacterized protein</fullName>
    </submittedName>
</protein>
<feature type="compositionally biased region" description="Polar residues" evidence="1">
    <location>
        <begin position="330"/>
        <end position="341"/>
    </location>
</feature>
<reference evidence="3 4" key="1">
    <citation type="submission" date="2019-01" db="EMBL/GenBank/DDBJ databases">
        <title>A draft genome assembly of the solar-powered sea slug Elysia chlorotica.</title>
        <authorList>
            <person name="Cai H."/>
            <person name="Li Q."/>
            <person name="Fang X."/>
            <person name="Li J."/>
            <person name="Curtis N.E."/>
            <person name="Altenburger A."/>
            <person name="Shibata T."/>
            <person name="Feng M."/>
            <person name="Maeda T."/>
            <person name="Schwartz J.A."/>
            <person name="Shigenobu S."/>
            <person name="Lundholm N."/>
            <person name="Nishiyama T."/>
            <person name="Yang H."/>
            <person name="Hasebe M."/>
            <person name="Li S."/>
            <person name="Pierce S.K."/>
            <person name="Wang J."/>
        </authorList>
    </citation>
    <scope>NUCLEOTIDE SEQUENCE [LARGE SCALE GENOMIC DNA]</scope>
    <source>
        <strain evidence="3">EC2010</strain>
        <tissue evidence="3">Whole organism of an adult</tissue>
    </source>
</reference>
<accession>A0A3S1H852</accession>
<dbReference type="AlphaFoldDB" id="A0A3S1H852"/>
<keyword evidence="2" id="KW-0472">Membrane</keyword>
<evidence type="ECO:0000256" key="2">
    <source>
        <dbReference type="SAM" id="Phobius"/>
    </source>
</evidence>
<proteinExistence type="predicted"/>
<sequence length="657" mass="72673">MMALCDFMMAAGPMLIFFLMVTGGIDLHPSETTHFGCLTAVIMAYTVPDISVCMLFLYVVAIYSHIYYTNVPWFQVQVSKSKMQRGSHMLFLLMSVVNMYMMDRKATVSSICNVLLPTSLHGHASFILVGLGFVWLAVLVSGYPLIGTHSLREIVKSPPEEERLKLDDIQEETTETRVDGLSPPLTPSRRSWQVKNINEMTDFKDGRASRRFAISGYHPTASDLHLEISHKNQSQQVPEADGYKFSNSHHSLPAIHLASMEDYATPVRSLSPTPSEKRTQGGENRLASSISSNGSEFGDRSSRSTQTSHRSHKNLLGKRSSHGHKKKNGENSAAQSKSQENGAVRNRSGGEKSEGLKRIDENGGPQKIPVPETSGVSKLVDKVESSGAAGNDETAKEGRVTPMDAGVQTIAEETDLPIGHITRQLERNRNWFEASLLADSEAAVKRAQEKPGLNRVKVGAKYNTSAVFMEHSSRWKSDKDTNKGLPGKKTLSISKGFNLKKPRDVAGDFGLNPFVDANNPRWDWTSNDQFETIQQHRRDRHSELLSKIQEESVESVTASHENEQDAKGRGDTVFPQVVKRRRKPRKKWGVRKLQTPRSSVRGGGTSLLAQTSQSLPQGPSPCSGACSSWCLSTRLSGCPRFCWCSCPKRACRTSTAR</sequence>